<evidence type="ECO:0000313" key="1">
    <source>
        <dbReference type="EMBL" id="KAF1918005.1"/>
    </source>
</evidence>
<gene>
    <name evidence="1" type="ORF">BDU57DRAFT_514529</name>
</gene>
<accession>A0A6A5QQS9</accession>
<sequence length="94" mass="10652">MFEEAVRVYLFEEAVRVYLFEEAVRVYRFEEAVRVYLLEEAVRSISAMPIQLLPPHTSSFPPVYQATLALATVVWTCGVPSTLLLPLAHSVLLP</sequence>
<proteinExistence type="predicted"/>
<dbReference type="EMBL" id="ML979134">
    <property type="protein sequence ID" value="KAF1918005.1"/>
    <property type="molecule type" value="Genomic_DNA"/>
</dbReference>
<evidence type="ECO:0000313" key="2">
    <source>
        <dbReference type="Proteomes" id="UP000800096"/>
    </source>
</evidence>
<organism evidence="1 2">
    <name type="scientific">Ampelomyces quisqualis</name>
    <name type="common">Powdery mildew agent</name>
    <dbReference type="NCBI Taxonomy" id="50730"/>
    <lineage>
        <taxon>Eukaryota</taxon>
        <taxon>Fungi</taxon>
        <taxon>Dikarya</taxon>
        <taxon>Ascomycota</taxon>
        <taxon>Pezizomycotina</taxon>
        <taxon>Dothideomycetes</taxon>
        <taxon>Pleosporomycetidae</taxon>
        <taxon>Pleosporales</taxon>
        <taxon>Pleosporineae</taxon>
        <taxon>Phaeosphaeriaceae</taxon>
        <taxon>Ampelomyces</taxon>
    </lineage>
</organism>
<dbReference type="AlphaFoldDB" id="A0A6A5QQS9"/>
<name>A0A6A5QQS9_AMPQU</name>
<keyword evidence="2" id="KW-1185">Reference proteome</keyword>
<reference evidence="1" key="1">
    <citation type="journal article" date="2020" name="Stud. Mycol.">
        <title>101 Dothideomycetes genomes: a test case for predicting lifestyles and emergence of pathogens.</title>
        <authorList>
            <person name="Haridas S."/>
            <person name="Albert R."/>
            <person name="Binder M."/>
            <person name="Bloem J."/>
            <person name="Labutti K."/>
            <person name="Salamov A."/>
            <person name="Andreopoulos B."/>
            <person name="Baker S."/>
            <person name="Barry K."/>
            <person name="Bills G."/>
            <person name="Bluhm B."/>
            <person name="Cannon C."/>
            <person name="Castanera R."/>
            <person name="Culley D."/>
            <person name="Daum C."/>
            <person name="Ezra D."/>
            <person name="Gonzalez J."/>
            <person name="Henrissat B."/>
            <person name="Kuo A."/>
            <person name="Liang C."/>
            <person name="Lipzen A."/>
            <person name="Lutzoni F."/>
            <person name="Magnuson J."/>
            <person name="Mondo S."/>
            <person name="Nolan M."/>
            <person name="Ohm R."/>
            <person name="Pangilinan J."/>
            <person name="Park H.-J."/>
            <person name="Ramirez L."/>
            <person name="Alfaro M."/>
            <person name="Sun H."/>
            <person name="Tritt A."/>
            <person name="Yoshinaga Y."/>
            <person name="Zwiers L.-H."/>
            <person name="Turgeon B."/>
            <person name="Goodwin S."/>
            <person name="Spatafora J."/>
            <person name="Crous P."/>
            <person name="Grigoriev I."/>
        </authorList>
    </citation>
    <scope>NUCLEOTIDE SEQUENCE</scope>
    <source>
        <strain evidence="1">HMLAC05119</strain>
    </source>
</reference>
<protein>
    <submittedName>
        <fullName evidence="1">Uncharacterized protein</fullName>
    </submittedName>
</protein>
<dbReference type="Proteomes" id="UP000800096">
    <property type="component" value="Unassembled WGS sequence"/>
</dbReference>